<name>A0A409Y489_9AGAR</name>
<dbReference type="OrthoDB" id="2017974at2759"/>
<dbReference type="InParanoid" id="A0A409Y489"/>
<proteinExistence type="predicted"/>
<sequence>MIPHCADPTVSPNAHASELFVLLRGMLFTNIQLEDFQPMLAHFMELHKFEGAEDHEWIMMDVIDISFDPECGRPNDVLCHLGSWRVGPKEVNSSQVAAAMFAMVKKAAAGVLASSSMAVVPATGRSSSAKADSSDNHNLTTDHPPAQVCPPPDFFHANARPPSPMSTASQHARLNINPYFTPSSSSSSPPSSATARRLNLTCLSGAFPGKAHHFLRANLTTDRGKLHVHMRLWMLVGIVGQGMRRS</sequence>
<accession>A0A409Y489</accession>
<evidence type="ECO:0000256" key="1">
    <source>
        <dbReference type="SAM" id="MobiDB-lite"/>
    </source>
</evidence>
<feature type="compositionally biased region" description="Polar residues" evidence="1">
    <location>
        <begin position="126"/>
        <end position="141"/>
    </location>
</feature>
<evidence type="ECO:0000313" key="3">
    <source>
        <dbReference type="Proteomes" id="UP000284706"/>
    </source>
</evidence>
<gene>
    <name evidence="2" type="ORF">CVT26_012831</name>
</gene>
<reference evidence="2 3" key="1">
    <citation type="journal article" date="2018" name="Evol. Lett.">
        <title>Horizontal gene cluster transfer increased hallucinogenic mushroom diversity.</title>
        <authorList>
            <person name="Reynolds H.T."/>
            <person name="Vijayakumar V."/>
            <person name="Gluck-Thaler E."/>
            <person name="Korotkin H.B."/>
            <person name="Matheny P.B."/>
            <person name="Slot J.C."/>
        </authorList>
    </citation>
    <scope>NUCLEOTIDE SEQUENCE [LARGE SCALE GENOMIC DNA]</scope>
    <source>
        <strain evidence="2 3">SRW20</strain>
    </source>
</reference>
<dbReference type="STRING" id="231916.A0A409Y489"/>
<keyword evidence="3" id="KW-1185">Reference proteome</keyword>
<evidence type="ECO:0000313" key="2">
    <source>
        <dbReference type="EMBL" id="PPQ97802.1"/>
    </source>
</evidence>
<dbReference type="AlphaFoldDB" id="A0A409Y489"/>
<protein>
    <submittedName>
        <fullName evidence="2">Uncharacterized protein</fullName>
    </submittedName>
</protein>
<feature type="region of interest" description="Disordered" evidence="1">
    <location>
        <begin position="126"/>
        <end position="148"/>
    </location>
</feature>
<dbReference type="Proteomes" id="UP000284706">
    <property type="component" value="Unassembled WGS sequence"/>
</dbReference>
<comment type="caution">
    <text evidence="2">The sequence shown here is derived from an EMBL/GenBank/DDBJ whole genome shotgun (WGS) entry which is preliminary data.</text>
</comment>
<dbReference type="EMBL" id="NHYE01001191">
    <property type="protein sequence ID" value="PPQ97802.1"/>
    <property type="molecule type" value="Genomic_DNA"/>
</dbReference>
<organism evidence="2 3">
    <name type="scientific">Gymnopilus dilepis</name>
    <dbReference type="NCBI Taxonomy" id="231916"/>
    <lineage>
        <taxon>Eukaryota</taxon>
        <taxon>Fungi</taxon>
        <taxon>Dikarya</taxon>
        <taxon>Basidiomycota</taxon>
        <taxon>Agaricomycotina</taxon>
        <taxon>Agaricomycetes</taxon>
        <taxon>Agaricomycetidae</taxon>
        <taxon>Agaricales</taxon>
        <taxon>Agaricineae</taxon>
        <taxon>Hymenogastraceae</taxon>
        <taxon>Gymnopilus</taxon>
    </lineage>
</organism>